<dbReference type="RefSeq" id="WP_377716271.1">
    <property type="nucleotide sequence ID" value="NZ_JBHTJM010000010.1"/>
</dbReference>
<evidence type="ECO:0000313" key="2">
    <source>
        <dbReference type="Proteomes" id="UP001596997"/>
    </source>
</evidence>
<reference evidence="2" key="1">
    <citation type="journal article" date="2019" name="Int. J. Syst. Evol. Microbiol.">
        <title>The Global Catalogue of Microorganisms (GCM) 10K type strain sequencing project: providing services to taxonomists for standard genome sequencing and annotation.</title>
        <authorList>
            <consortium name="The Broad Institute Genomics Platform"/>
            <consortium name="The Broad Institute Genome Sequencing Center for Infectious Disease"/>
            <person name="Wu L."/>
            <person name="Ma J."/>
        </authorList>
    </citation>
    <scope>NUCLEOTIDE SEQUENCE [LARGE SCALE GENOMIC DNA]</scope>
    <source>
        <strain evidence="2">CCUG 62114</strain>
    </source>
</reference>
<sequence length="170" mass="19655">MNSLKYLILVIVFICYACAKSNDKTIPYENLEISEETISDDFEPHTNEIDLADKSPFYINNDLILQKLNELVELNSLYKKETKFKPEIQYQISNIIENDSVLINLPESILIKELKQTNSYKSIDDSTKLINFTYNVKGKTHYLTAKITTIKTKIEGMTVLSQQVKFTTKE</sequence>
<evidence type="ECO:0008006" key="3">
    <source>
        <dbReference type="Google" id="ProtNLM"/>
    </source>
</evidence>
<evidence type="ECO:0000313" key="1">
    <source>
        <dbReference type="EMBL" id="MFD0964722.1"/>
    </source>
</evidence>
<name>A0ABW3I508_9FLAO</name>
<comment type="caution">
    <text evidence="1">The sequence shown here is derived from an EMBL/GenBank/DDBJ whole genome shotgun (WGS) entry which is preliminary data.</text>
</comment>
<accession>A0ABW3I508</accession>
<proteinExistence type="predicted"/>
<gene>
    <name evidence="1" type="ORF">ACFQ1O_11975</name>
</gene>
<keyword evidence="2" id="KW-1185">Reference proteome</keyword>
<dbReference type="EMBL" id="JBHTJM010000010">
    <property type="protein sequence ID" value="MFD0964722.1"/>
    <property type="molecule type" value="Genomic_DNA"/>
</dbReference>
<dbReference type="Proteomes" id="UP001596997">
    <property type="component" value="Unassembled WGS sequence"/>
</dbReference>
<protein>
    <recommendedName>
        <fullName evidence="3">Lipoprotein</fullName>
    </recommendedName>
</protein>
<organism evidence="1 2">
    <name type="scientific">Pseudofulvibacter geojedonensis</name>
    <dbReference type="NCBI Taxonomy" id="1123758"/>
    <lineage>
        <taxon>Bacteria</taxon>
        <taxon>Pseudomonadati</taxon>
        <taxon>Bacteroidota</taxon>
        <taxon>Flavobacteriia</taxon>
        <taxon>Flavobacteriales</taxon>
        <taxon>Flavobacteriaceae</taxon>
        <taxon>Pseudofulvibacter</taxon>
    </lineage>
</organism>